<dbReference type="PANTHER" id="PTHR39639">
    <property type="entry name" value="CHROMOSOME 16, WHOLE GENOME SHOTGUN SEQUENCE"/>
    <property type="match status" value="1"/>
</dbReference>
<dbReference type="PANTHER" id="PTHR39639:SF1">
    <property type="entry name" value="DUF262 DOMAIN-CONTAINING PROTEIN"/>
    <property type="match status" value="1"/>
</dbReference>
<protein>
    <submittedName>
        <fullName evidence="2">DUF262 domain-containing protein</fullName>
    </submittedName>
</protein>
<accession>A0A7G5GRM8</accession>
<feature type="domain" description="GmrSD restriction endonucleases N-terminal" evidence="1">
    <location>
        <begin position="49"/>
        <end position="183"/>
    </location>
</feature>
<dbReference type="Proteomes" id="UP000515369">
    <property type="component" value="Chromosome"/>
</dbReference>
<proteinExistence type="predicted"/>
<dbReference type="KEGG" id="sfol:H3H32_26690"/>
<dbReference type="RefSeq" id="WP_182458802.1">
    <property type="nucleotide sequence ID" value="NZ_CP059732.1"/>
</dbReference>
<dbReference type="AlphaFoldDB" id="A0A7G5GRM8"/>
<name>A0A7G5GRM8_9BACT</name>
<dbReference type="Pfam" id="PF03235">
    <property type="entry name" value="GmrSD_N"/>
    <property type="match status" value="1"/>
</dbReference>
<evidence type="ECO:0000259" key="1">
    <source>
        <dbReference type="Pfam" id="PF03235"/>
    </source>
</evidence>
<dbReference type="EMBL" id="CP059732">
    <property type="protein sequence ID" value="QMW01520.1"/>
    <property type="molecule type" value="Genomic_DNA"/>
</dbReference>
<sequence>MPTAPISDEAREIAEKEIIEKERIVDYNTKEYPVETVVQKYMTGRDTDENELFVPDYQRDFSWDTKRQSKFIESVMIGLPIPYIFVADLSDSEGRLEIVDGSQRIRTLAAFLNNELVLTGLEKLTNLNNFRFSDLPLARQRRFNRRTMRMIELTHKADEEVRRDIFERINTGSDILKDMEVRRGVSSGPLITLIEQCAALPLFKKLAPLSETSEKRREREEFVLRFFAYLDRYAKFDRSVREFLDEWLDEAKQGFNPTIGQQMKAEFERMLTFVDQYFPSGFAKAAKHSRTPRIRFEAISVGTALALRMNPTLSPKSVNWLSSADFKKFTTSDASNSRPKVISRIEFVRDKLLQSNA</sequence>
<gene>
    <name evidence="2" type="ORF">H3H32_26690</name>
</gene>
<keyword evidence="3" id="KW-1185">Reference proteome</keyword>
<evidence type="ECO:0000313" key="3">
    <source>
        <dbReference type="Proteomes" id="UP000515369"/>
    </source>
</evidence>
<organism evidence="2 3">
    <name type="scientific">Spirosoma foliorum</name>
    <dbReference type="NCBI Taxonomy" id="2710596"/>
    <lineage>
        <taxon>Bacteria</taxon>
        <taxon>Pseudomonadati</taxon>
        <taxon>Bacteroidota</taxon>
        <taxon>Cytophagia</taxon>
        <taxon>Cytophagales</taxon>
        <taxon>Cytophagaceae</taxon>
        <taxon>Spirosoma</taxon>
    </lineage>
</organism>
<dbReference type="REBASE" id="440508">
    <property type="entry name" value="Ssp0136ORF26685P"/>
</dbReference>
<evidence type="ECO:0000313" key="2">
    <source>
        <dbReference type="EMBL" id="QMW01520.1"/>
    </source>
</evidence>
<reference evidence="2 3" key="1">
    <citation type="submission" date="2020-07" db="EMBL/GenBank/DDBJ databases">
        <title>Spirosoma foliorum sp. nov., isolated from the leaves on the Nejang mountain Korea, Republic of.</title>
        <authorList>
            <person name="Ho H."/>
            <person name="Lee Y.-J."/>
            <person name="Nurcahyanto D.-A."/>
            <person name="Kim S.-G."/>
        </authorList>
    </citation>
    <scope>NUCLEOTIDE SEQUENCE [LARGE SCALE GENOMIC DNA]</scope>
    <source>
        <strain evidence="2 3">PL0136</strain>
    </source>
</reference>
<dbReference type="InterPro" id="IPR004919">
    <property type="entry name" value="GmrSD_N"/>
</dbReference>